<dbReference type="EMBL" id="KV875099">
    <property type="protein sequence ID" value="OIW27434.1"/>
    <property type="molecule type" value="Genomic_DNA"/>
</dbReference>
<keyword evidence="1" id="KW-0812">Transmembrane</keyword>
<evidence type="ECO:0000256" key="1">
    <source>
        <dbReference type="SAM" id="Phobius"/>
    </source>
</evidence>
<sequence>MPNVTASDSNVTCGEGRSGCEAFGLPVCAPLLVTIFLHKSSLGKVRGPLTTIQEICCPPGMSCYLTALSVSNIYCRPPLSEPITQSQPGCHPTFEYPPICQAGAQHCNTTQGGGCCPVGTTCTAEGCTDVIEFVFPPPISSVLLPTSSTIPDPGLATEMGMLQPATWTVTVTGSKTGEVCDQSAMATAGVPSGAERRNDNFPPGYVVLLLLPGLLQIWCIASTLGVLL</sequence>
<accession>A0A1J7JIJ1</accession>
<gene>
    <name evidence="2" type="ORF">CONLIGDRAFT_633799</name>
</gene>
<dbReference type="OrthoDB" id="3545167at2759"/>
<dbReference type="InParanoid" id="A0A1J7JIJ1"/>
<reference evidence="2 3" key="1">
    <citation type="submission" date="2016-10" db="EMBL/GenBank/DDBJ databases">
        <title>Draft genome sequence of Coniochaeta ligniaria NRRL30616, a lignocellulolytic fungus for bioabatement of inhibitors in plant biomass hydrolysates.</title>
        <authorList>
            <consortium name="DOE Joint Genome Institute"/>
            <person name="Jimenez D.J."/>
            <person name="Hector R.E."/>
            <person name="Riley R."/>
            <person name="Sun H."/>
            <person name="Grigoriev I.V."/>
            <person name="Van Elsas J.D."/>
            <person name="Nichols N.N."/>
        </authorList>
    </citation>
    <scope>NUCLEOTIDE SEQUENCE [LARGE SCALE GENOMIC DNA]</scope>
    <source>
        <strain evidence="2 3">NRRL 30616</strain>
    </source>
</reference>
<keyword evidence="3" id="KW-1185">Reference proteome</keyword>
<protein>
    <submittedName>
        <fullName evidence="2">Uncharacterized protein</fullName>
    </submittedName>
</protein>
<evidence type="ECO:0000313" key="2">
    <source>
        <dbReference type="EMBL" id="OIW27434.1"/>
    </source>
</evidence>
<name>A0A1J7JIJ1_9PEZI</name>
<dbReference type="Proteomes" id="UP000182658">
    <property type="component" value="Unassembled WGS sequence"/>
</dbReference>
<evidence type="ECO:0000313" key="3">
    <source>
        <dbReference type="Proteomes" id="UP000182658"/>
    </source>
</evidence>
<feature type="transmembrane region" description="Helical" evidence="1">
    <location>
        <begin position="205"/>
        <end position="227"/>
    </location>
</feature>
<proteinExistence type="predicted"/>
<keyword evidence="1" id="KW-1133">Transmembrane helix</keyword>
<dbReference type="AlphaFoldDB" id="A0A1J7JIJ1"/>
<keyword evidence="1" id="KW-0472">Membrane</keyword>
<organism evidence="2 3">
    <name type="scientific">Coniochaeta ligniaria NRRL 30616</name>
    <dbReference type="NCBI Taxonomy" id="1408157"/>
    <lineage>
        <taxon>Eukaryota</taxon>
        <taxon>Fungi</taxon>
        <taxon>Dikarya</taxon>
        <taxon>Ascomycota</taxon>
        <taxon>Pezizomycotina</taxon>
        <taxon>Sordariomycetes</taxon>
        <taxon>Sordariomycetidae</taxon>
        <taxon>Coniochaetales</taxon>
        <taxon>Coniochaetaceae</taxon>
        <taxon>Coniochaeta</taxon>
    </lineage>
</organism>